<organism evidence="1">
    <name type="scientific">bioreactor metagenome</name>
    <dbReference type="NCBI Taxonomy" id="1076179"/>
    <lineage>
        <taxon>unclassified sequences</taxon>
        <taxon>metagenomes</taxon>
        <taxon>ecological metagenomes</taxon>
    </lineage>
</organism>
<sequence length="167" mass="18668">MGGGPTVLSMSRSGGYAARQIEYIEDNKGVVMDDYLKEALEITRAQAGVRVMSEEEIAAFIQKVAQGIKAVAEGETPVELDSGEMAVEARKSVKEKSVTCLECGKSFKILTKRHLASHGMTSAEYREKWGFKKDAPLVCKALQRERRKKMKDMKLWEKRRKVQASPV</sequence>
<name>A0A644V2D3_9ZZZZ</name>
<dbReference type="GO" id="GO:0008270">
    <property type="term" value="F:zinc ion binding"/>
    <property type="evidence" value="ECO:0007669"/>
    <property type="project" value="InterPro"/>
</dbReference>
<proteinExistence type="predicted"/>
<dbReference type="GO" id="GO:0003677">
    <property type="term" value="F:DNA binding"/>
    <property type="evidence" value="ECO:0007669"/>
    <property type="project" value="InterPro"/>
</dbReference>
<comment type="caution">
    <text evidence="1">The sequence shown here is derived from an EMBL/GenBank/DDBJ whole genome shotgun (WGS) entry which is preliminary data.</text>
</comment>
<dbReference type="InterPro" id="IPR008807">
    <property type="entry name" value="ROS_MUCR"/>
</dbReference>
<reference evidence="1" key="1">
    <citation type="submission" date="2019-08" db="EMBL/GenBank/DDBJ databases">
        <authorList>
            <person name="Kucharzyk K."/>
            <person name="Murdoch R.W."/>
            <person name="Higgins S."/>
            <person name="Loffler F."/>
        </authorList>
    </citation>
    <scope>NUCLEOTIDE SEQUENCE</scope>
</reference>
<dbReference type="AlphaFoldDB" id="A0A644V2D3"/>
<accession>A0A644V2D3</accession>
<dbReference type="InterPro" id="IPR041920">
    <property type="entry name" value="ROS/MUCR_sf"/>
</dbReference>
<dbReference type="Pfam" id="PF05443">
    <property type="entry name" value="ROS_MUCR"/>
    <property type="match status" value="1"/>
</dbReference>
<dbReference type="EMBL" id="VSSQ01000199">
    <property type="protein sequence ID" value="MPL85032.1"/>
    <property type="molecule type" value="Genomic_DNA"/>
</dbReference>
<evidence type="ECO:0000313" key="1">
    <source>
        <dbReference type="EMBL" id="MPL85032.1"/>
    </source>
</evidence>
<dbReference type="GO" id="GO:0006355">
    <property type="term" value="P:regulation of DNA-templated transcription"/>
    <property type="evidence" value="ECO:0007669"/>
    <property type="project" value="InterPro"/>
</dbReference>
<protein>
    <submittedName>
        <fullName evidence="1">Transcriptional regulatory protein ros</fullName>
    </submittedName>
</protein>
<gene>
    <name evidence="1" type="primary">ros</name>
    <name evidence="1" type="ORF">SDC9_30998</name>
</gene>
<dbReference type="Gene3D" id="1.10.10.1550">
    <property type="entry name" value="ROS/MUCR transcriptional regulator protein"/>
    <property type="match status" value="1"/>
</dbReference>